<sequence length="104" mass="11127">MSGVVTFAVVVFDRTPSLDAHSRYKPRAAPRSPLSPSFPLFRTPRHRAAHDFFLSGGVTRTSSSAAISGDLERTVASGPDLRRTPVPQGFAAFVTASARGRGTR</sequence>
<reference evidence="1 2" key="1">
    <citation type="journal article" date="2012" name="J. Bacteriol.">
        <title>Draft Genome Sequence Determination for Cystic Fibrosis and Chronic Granulomatous Disease Burkholderia multivorans Isolates.</title>
        <authorList>
            <person name="Varga J.J."/>
            <person name="Losada L."/>
            <person name="Zelazny A.M."/>
            <person name="Brinkac L."/>
            <person name="Harkins D."/>
            <person name="Radune D."/>
            <person name="Hostetler J."/>
            <person name="Sampaio E.P."/>
            <person name="Ronning C.M."/>
            <person name="Nierman W.C."/>
            <person name="Greenberg D.E."/>
            <person name="Holland S.M."/>
            <person name="Goldberg J.B."/>
        </authorList>
    </citation>
    <scope>NUCLEOTIDE SEQUENCE [LARGE SCALE GENOMIC DNA]</scope>
    <source>
        <strain evidence="1 2">CGD2</strain>
    </source>
</reference>
<comment type="caution">
    <text evidence="1">The sequence shown here is derived from an EMBL/GenBank/DDBJ whole genome shotgun (WGS) entry which is preliminary data.</text>
</comment>
<dbReference type="Proteomes" id="UP000004535">
    <property type="component" value="Unassembled WGS sequence"/>
</dbReference>
<organism evidence="1 2">
    <name type="scientific">Burkholderia multivorans CGD2</name>
    <dbReference type="NCBI Taxonomy" id="513052"/>
    <lineage>
        <taxon>Bacteria</taxon>
        <taxon>Pseudomonadati</taxon>
        <taxon>Pseudomonadota</taxon>
        <taxon>Betaproteobacteria</taxon>
        <taxon>Burkholderiales</taxon>
        <taxon>Burkholderiaceae</taxon>
        <taxon>Burkholderia</taxon>
        <taxon>Burkholderia cepacia complex</taxon>
    </lineage>
</organism>
<evidence type="ECO:0000313" key="2">
    <source>
        <dbReference type="Proteomes" id="UP000004535"/>
    </source>
</evidence>
<gene>
    <name evidence="1" type="ORF">BURMUCGD2_0496</name>
</gene>
<dbReference type="AlphaFoldDB" id="B9BVV4"/>
<name>B9BVV4_9BURK</name>
<evidence type="ECO:0000313" key="1">
    <source>
        <dbReference type="EMBL" id="EEE05126.1"/>
    </source>
</evidence>
<accession>B9BVV4</accession>
<protein>
    <submittedName>
        <fullName evidence="1">Uncharacterized protein</fullName>
    </submittedName>
</protein>
<dbReference type="EMBL" id="ACFC01000011">
    <property type="protein sequence ID" value="EEE05126.1"/>
    <property type="molecule type" value="Genomic_DNA"/>
</dbReference>
<proteinExistence type="predicted"/>